<keyword evidence="3" id="KW-0677">Repeat</keyword>
<evidence type="ECO:0000256" key="7">
    <source>
        <dbReference type="PROSITE-ProRule" id="PRU00023"/>
    </source>
</evidence>
<feature type="repeat" description="ANK" evidence="7">
    <location>
        <begin position="414"/>
        <end position="436"/>
    </location>
</feature>
<evidence type="ECO:0000259" key="9">
    <source>
        <dbReference type="Pfam" id="PF13962"/>
    </source>
</evidence>
<dbReference type="AlphaFoldDB" id="A0A835DI84"/>
<organism evidence="10 11">
    <name type="scientific">Tetracentron sinense</name>
    <name type="common">Spur-leaf</name>
    <dbReference type="NCBI Taxonomy" id="13715"/>
    <lineage>
        <taxon>Eukaryota</taxon>
        <taxon>Viridiplantae</taxon>
        <taxon>Streptophyta</taxon>
        <taxon>Embryophyta</taxon>
        <taxon>Tracheophyta</taxon>
        <taxon>Spermatophyta</taxon>
        <taxon>Magnoliopsida</taxon>
        <taxon>Trochodendrales</taxon>
        <taxon>Trochodendraceae</taxon>
        <taxon>Tetracentron</taxon>
    </lineage>
</organism>
<keyword evidence="11" id="KW-1185">Reference proteome</keyword>
<dbReference type="PROSITE" id="PS50088">
    <property type="entry name" value="ANK_REPEAT"/>
    <property type="match status" value="6"/>
</dbReference>
<evidence type="ECO:0000313" key="11">
    <source>
        <dbReference type="Proteomes" id="UP000655225"/>
    </source>
</evidence>
<evidence type="ECO:0000256" key="3">
    <source>
        <dbReference type="ARBA" id="ARBA00022737"/>
    </source>
</evidence>
<feature type="repeat" description="ANK" evidence="7">
    <location>
        <begin position="70"/>
        <end position="94"/>
    </location>
</feature>
<feature type="repeat" description="ANK" evidence="7">
    <location>
        <begin position="36"/>
        <end position="59"/>
    </location>
</feature>
<dbReference type="Pfam" id="PF13962">
    <property type="entry name" value="PGG"/>
    <property type="match status" value="1"/>
</dbReference>
<dbReference type="PROSITE" id="PS50297">
    <property type="entry name" value="ANK_REP_REGION"/>
    <property type="match status" value="6"/>
</dbReference>
<dbReference type="PANTHER" id="PTHR24186">
    <property type="entry name" value="PROTEIN PHOSPHATASE 1 REGULATORY SUBUNIT"/>
    <property type="match status" value="1"/>
</dbReference>
<proteinExistence type="predicted"/>
<accession>A0A835DI84</accession>
<dbReference type="Proteomes" id="UP000655225">
    <property type="component" value="Unassembled WGS sequence"/>
</dbReference>
<evidence type="ECO:0000256" key="8">
    <source>
        <dbReference type="SAM" id="Phobius"/>
    </source>
</evidence>
<evidence type="ECO:0000256" key="5">
    <source>
        <dbReference type="ARBA" id="ARBA00023043"/>
    </source>
</evidence>
<dbReference type="InterPro" id="IPR036770">
    <property type="entry name" value="Ankyrin_rpt-contain_sf"/>
</dbReference>
<feature type="transmembrane region" description="Helical" evidence="8">
    <location>
        <begin position="352"/>
        <end position="380"/>
    </location>
</feature>
<feature type="repeat" description="ANK" evidence="7">
    <location>
        <begin position="174"/>
        <end position="207"/>
    </location>
</feature>
<name>A0A835DI84_TETSI</name>
<dbReference type="SMART" id="SM00248">
    <property type="entry name" value="ANK"/>
    <property type="match status" value="8"/>
</dbReference>
<dbReference type="PRINTS" id="PR01415">
    <property type="entry name" value="ANKYRIN"/>
</dbReference>
<dbReference type="Gene3D" id="1.25.40.20">
    <property type="entry name" value="Ankyrin repeat-containing domain"/>
    <property type="match status" value="2"/>
</dbReference>
<dbReference type="PANTHER" id="PTHR24186:SF37">
    <property type="entry name" value="PGG DOMAIN-CONTAINING PROTEIN"/>
    <property type="match status" value="1"/>
</dbReference>
<sequence>MEKRLYEASLDGNVPSLNELIKENELILDRISLARFGETPLHIAAMRGHLDFARAILSRKPKLATELDSQGYSPLHLASAEGHVDIVRELLSVGKHLCSARVPDGRTPLHLAAEKGQVDVIKELVQARPEVTRVRVDQGETVLHLCVKHNRLDALKVLVESAMHDDFVNLKDDDGNTVLHLATAMKQLETIKYLLTRPGVDINALNEKSFPVLDVIELYPSDLKGMEIREFLREKGALRARNLPQAIRNPEGIRGFDQTGNEVVARPVFPQSAAQPPSRGSSWKENFKNNGDWLQIKREIYIFVVATVIAAMSFQAGLNPLGGVWNDDGKDEYGNGNSHSAGTSIVADKHPYLYATVMVFNTLAFITSLSIVLLLIITCFDEIPLHIAAMRGHVHFARALLSCKPKLATELDCRSCSPLHLASAEGYVDIVRELLSICLDACLFRNPDGRTPLHLAAMKGRVEVLSSLSKPLFPTPNLISLQFKSSFAEKIANGGGVDKNMKVVEEEEDCSILDFDPFECIDLSNKLNIYIDDDNDAPELSAVSSMWFHDVTARAEIVLPGGQQECRRLIVTITMSELLELLSGSCTFADQGGCLSTLLLKLFLRPLNYIYALNNMSVCFCIVKQMVPNGEARCAKQISQMLDKTFYEEEVKRLCLAFEQRFHYGVFFKHMRLGKQEIRKFDVDLRMGVLEPEV</sequence>
<keyword evidence="2 8" id="KW-0812">Transmembrane</keyword>
<feature type="repeat" description="ANK" evidence="7">
    <location>
        <begin position="448"/>
        <end position="468"/>
    </location>
</feature>
<dbReference type="InterPro" id="IPR026961">
    <property type="entry name" value="PGG_dom"/>
</dbReference>
<feature type="repeat" description="ANK" evidence="7">
    <location>
        <begin position="104"/>
        <end position="136"/>
    </location>
</feature>
<comment type="subcellular location">
    <subcellularLocation>
        <location evidence="1">Membrane</location>
        <topology evidence="1">Multi-pass membrane protein</topology>
    </subcellularLocation>
</comment>
<reference evidence="10 11" key="1">
    <citation type="submission" date="2020-04" db="EMBL/GenBank/DDBJ databases">
        <title>Plant Genome Project.</title>
        <authorList>
            <person name="Zhang R.-G."/>
        </authorList>
    </citation>
    <scope>NUCLEOTIDE SEQUENCE [LARGE SCALE GENOMIC DNA]</scope>
    <source>
        <strain evidence="10">YNK0</strain>
        <tissue evidence="10">Leaf</tissue>
    </source>
</reference>
<keyword evidence="4 8" id="KW-1133">Transmembrane helix</keyword>
<feature type="transmembrane region" description="Helical" evidence="8">
    <location>
        <begin position="300"/>
        <end position="318"/>
    </location>
</feature>
<protein>
    <recommendedName>
        <fullName evidence="9">PGG domain-containing protein</fullName>
    </recommendedName>
</protein>
<evidence type="ECO:0000256" key="4">
    <source>
        <dbReference type="ARBA" id="ARBA00022989"/>
    </source>
</evidence>
<evidence type="ECO:0000313" key="10">
    <source>
        <dbReference type="EMBL" id="KAF8401044.1"/>
    </source>
</evidence>
<evidence type="ECO:0000256" key="2">
    <source>
        <dbReference type="ARBA" id="ARBA00022692"/>
    </source>
</evidence>
<dbReference type="InterPro" id="IPR002110">
    <property type="entry name" value="Ankyrin_rpt"/>
</dbReference>
<dbReference type="OrthoDB" id="7729168at2759"/>
<evidence type="ECO:0000256" key="1">
    <source>
        <dbReference type="ARBA" id="ARBA00004141"/>
    </source>
</evidence>
<dbReference type="SUPFAM" id="SSF48403">
    <property type="entry name" value="Ankyrin repeat"/>
    <property type="match status" value="2"/>
</dbReference>
<dbReference type="GO" id="GO:0005886">
    <property type="term" value="C:plasma membrane"/>
    <property type="evidence" value="ECO:0007669"/>
    <property type="project" value="TreeGrafter"/>
</dbReference>
<keyword evidence="5 7" id="KW-0040">ANK repeat</keyword>
<gene>
    <name evidence="10" type="ORF">HHK36_014347</name>
</gene>
<dbReference type="Pfam" id="PF12796">
    <property type="entry name" value="Ank_2"/>
    <property type="match status" value="3"/>
</dbReference>
<dbReference type="EMBL" id="JABCRI010000009">
    <property type="protein sequence ID" value="KAF8401044.1"/>
    <property type="molecule type" value="Genomic_DNA"/>
</dbReference>
<evidence type="ECO:0000256" key="6">
    <source>
        <dbReference type="ARBA" id="ARBA00023136"/>
    </source>
</evidence>
<feature type="domain" description="PGG" evidence="9">
    <location>
        <begin position="300"/>
        <end position="380"/>
    </location>
</feature>
<comment type="caution">
    <text evidence="10">The sequence shown here is derived from an EMBL/GenBank/DDBJ whole genome shotgun (WGS) entry which is preliminary data.</text>
</comment>
<keyword evidence="6 8" id="KW-0472">Membrane</keyword>